<keyword evidence="4" id="KW-0804">Transcription</keyword>
<comment type="similarity">
    <text evidence="1">Belongs to the sigma-70 factor family. ECF subfamily.</text>
</comment>
<dbReference type="InterPro" id="IPR014284">
    <property type="entry name" value="RNA_pol_sigma-70_dom"/>
</dbReference>
<dbReference type="RefSeq" id="WP_082085042.1">
    <property type="nucleotide sequence ID" value="NZ_CP009933.1"/>
</dbReference>
<dbReference type="InterPro" id="IPR040680">
    <property type="entry name" value="DUF5643"/>
</dbReference>
<dbReference type="HOGENOM" id="CLU_484604_0_0_9"/>
<dbReference type="GO" id="GO:0003677">
    <property type="term" value="F:DNA binding"/>
    <property type="evidence" value="ECO:0007669"/>
    <property type="project" value="InterPro"/>
</dbReference>
<dbReference type="Gene3D" id="2.60.40.1640">
    <property type="entry name" value="Conserved domain protein"/>
    <property type="match status" value="1"/>
</dbReference>
<evidence type="ECO:0000256" key="2">
    <source>
        <dbReference type="ARBA" id="ARBA00023015"/>
    </source>
</evidence>
<proteinExistence type="inferred from homology"/>
<protein>
    <recommendedName>
        <fullName evidence="10">RNA polymerase, sigma-24 subunit, ECF subfamily</fullName>
    </recommendedName>
</protein>
<evidence type="ECO:0000259" key="5">
    <source>
        <dbReference type="Pfam" id="PF04542"/>
    </source>
</evidence>
<dbReference type="Gene3D" id="1.10.1740.10">
    <property type="match status" value="1"/>
</dbReference>
<dbReference type="GO" id="GO:0016987">
    <property type="term" value="F:sigma factor activity"/>
    <property type="evidence" value="ECO:0007669"/>
    <property type="project" value="UniProtKB-KW"/>
</dbReference>
<dbReference type="InterPro" id="IPR007627">
    <property type="entry name" value="RNA_pol_sigma70_r2"/>
</dbReference>
<dbReference type="Pfam" id="PF04542">
    <property type="entry name" value="Sigma70_r2"/>
    <property type="match status" value="1"/>
</dbReference>
<accession>A0A0E3JXB1</accession>
<dbReference type="GO" id="GO:0006352">
    <property type="term" value="P:DNA-templated transcription initiation"/>
    <property type="evidence" value="ECO:0007669"/>
    <property type="project" value="InterPro"/>
</dbReference>
<dbReference type="InterPro" id="IPR036388">
    <property type="entry name" value="WH-like_DNA-bd_sf"/>
</dbReference>
<dbReference type="PANTHER" id="PTHR43133:SF51">
    <property type="entry name" value="RNA POLYMERASE SIGMA FACTOR"/>
    <property type="match status" value="1"/>
</dbReference>
<dbReference type="Pfam" id="PF13786">
    <property type="entry name" value="DUF4179"/>
    <property type="match status" value="1"/>
</dbReference>
<evidence type="ECO:0000256" key="3">
    <source>
        <dbReference type="ARBA" id="ARBA00023082"/>
    </source>
</evidence>
<dbReference type="Pfam" id="PF18705">
    <property type="entry name" value="DUF5643"/>
    <property type="match status" value="1"/>
</dbReference>
<keyword evidence="3" id="KW-0731">Sigma factor</keyword>
<sequence length="562" mass="63687">MELVLKPDSSKDIKAYIKLAKKGDKNAFIKIIECSKASMYRIAVGILNNPQDVEDAFQNTIIKAYEGIIYLKKNEYFKTWLIRVLINECNSILRSNHKIIPIEEVQDNAKVPNEFSKLELTSAVNSLAEDLRVITTLFYFEDIPQKDIAKILDIPEGTVRSRLSRARNLPVVSSVFQFLSENNIIDKDYITYSSDLNMSKTSNGTTVTINSIVYDGIDLNIGYTIQSENEIKEIPVIMSETSMKINGKDIGFGGGDTGKFKDKKTYVGVASVNMTKDYLPKEHRNFIVGGNVTIPDNFTMDLNIKSIKMLSKNIEGNWNFKFKVSNEKIKTNVKSIKPNIDLSSLRPGLKVNEILITPINTALRTSETEDNDFNDCYLVFDDKGRSLTTKGSNTSGSSNTHTYYSQILFRNAYEDSKTLTFIPYVVSSKEFLKWKNNHSKGMFHFVTKETPLNLNGTTTLSEGKIGEYKITGVEFLNDKTLLHYECTNLLSAISPYGIDLIDSNDKEYNLTKGIVKETDPLNHKFTAQLPVLNKNDQFKLKAVDLEKKYTIKENMKFTIKIK</sequence>
<dbReference type="PANTHER" id="PTHR43133">
    <property type="entry name" value="RNA POLYMERASE ECF-TYPE SIGMA FACTO"/>
    <property type="match status" value="1"/>
</dbReference>
<evidence type="ECO:0008006" key="10">
    <source>
        <dbReference type="Google" id="ProtNLM"/>
    </source>
</evidence>
<gene>
    <name evidence="8" type="ORF">CSCA_0849</name>
</gene>
<dbReference type="Gene3D" id="2.60.40.1630">
    <property type="entry name" value="bacillus anthracis domain"/>
    <property type="match status" value="1"/>
</dbReference>
<evidence type="ECO:0000259" key="7">
    <source>
        <dbReference type="Pfam" id="PF18705"/>
    </source>
</evidence>
<dbReference type="KEGG" id="csq:CSCA_0849"/>
<dbReference type="InterPro" id="IPR039425">
    <property type="entry name" value="RNA_pol_sigma-70-like"/>
</dbReference>
<evidence type="ECO:0000259" key="6">
    <source>
        <dbReference type="Pfam" id="PF13786"/>
    </source>
</evidence>
<dbReference type="InterPro" id="IPR025436">
    <property type="entry name" value="DUF4179"/>
</dbReference>
<reference evidence="8 9" key="1">
    <citation type="journal article" date="2015" name="J. Biotechnol.">
        <title>Complete genome sequence of a malodorant-producing acetogen, Clostridium scatologenes ATCC 25775(T).</title>
        <authorList>
            <person name="Zhu Z."/>
            <person name="Guo T."/>
            <person name="Zheng H."/>
            <person name="Song T."/>
            <person name="Ouyang P."/>
            <person name="Xie J."/>
        </authorList>
    </citation>
    <scope>NUCLEOTIDE SEQUENCE [LARGE SCALE GENOMIC DNA]</scope>
    <source>
        <strain evidence="8 9">ATCC 25775</strain>
    </source>
</reference>
<feature type="domain" description="RNA polymerase sigma-70 region 2" evidence="5">
    <location>
        <begin position="36"/>
        <end position="97"/>
    </location>
</feature>
<dbReference type="Proteomes" id="UP000033115">
    <property type="component" value="Chromosome"/>
</dbReference>
<evidence type="ECO:0000313" key="8">
    <source>
        <dbReference type="EMBL" id="AKA67974.1"/>
    </source>
</evidence>
<dbReference type="AlphaFoldDB" id="A0A0E3JXB1"/>
<feature type="domain" description="DUF4179" evidence="6">
    <location>
        <begin position="167"/>
        <end position="227"/>
    </location>
</feature>
<keyword evidence="2" id="KW-0805">Transcription regulation</keyword>
<feature type="domain" description="DUF5643" evidence="7">
    <location>
        <begin position="334"/>
        <end position="435"/>
    </location>
</feature>
<dbReference type="Gene3D" id="1.10.10.10">
    <property type="entry name" value="Winged helix-like DNA-binding domain superfamily/Winged helix DNA-binding domain"/>
    <property type="match status" value="1"/>
</dbReference>
<keyword evidence="9" id="KW-1185">Reference proteome</keyword>
<evidence type="ECO:0000256" key="1">
    <source>
        <dbReference type="ARBA" id="ARBA00010641"/>
    </source>
</evidence>
<dbReference type="STRING" id="1548.CSCA_0849"/>
<dbReference type="SUPFAM" id="SSF88659">
    <property type="entry name" value="Sigma3 and sigma4 domains of RNA polymerase sigma factors"/>
    <property type="match status" value="1"/>
</dbReference>
<evidence type="ECO:0000313" key="9">
    <source>
        <dbReference type="Proteomes" id="UP000033115"/>
    </source>
</evidence>
<evidence type="ECO:0000256" key="4">
    <source>
        <dbReference type="ARBA" id="ARBA00023163"/>
    </source>
</evidence>
<dbReference type="CDD" id="cd06171">
    <property type="entry name" value="Sigma70_r4"/>
    <property type="match status" value="1"/>
</dbReference>
<name>A0A0E3JXB1_CLOSL</name>
<dbReference type="InterPro" id="IPR013325">
    <property type="entry name" value="RNA_pol_sigma_r2"/>
</dbReference>
<organism evidence="8 9">
    <name type="scientific">Clostridium scatologenes</name>
    <dbReference type="NCBI Taxonomy" id="1548"/>
    <lineage>
        <taxon>Bacteria</taxon>
        <taxon>Bacillati</taxon>
        <taxon>Bacillota</taxon>
        <taxon>Clostridia</taxon>
        <taxon>Eubacteriales</taxon>
        <taxon>Clostridiaceae</taxon>
        <taxon>Clostridium</taxon>
    </lineage>
</organism>
<dbReference type="EMBL" id="CP009933">
    <property type="protein sequence ID" value="AKA67974.1"/>
    <property type="molecule type" value="Genomic_DNA"/>
</dbReference>
<dbReference type="InterPro" id="IPR013324">
    <property type="entry name" value="RNA_pol_sigma_r3/r4-like"/>
</dbReference>
<dbReference type="NCBIfam" id="TIGR02937">
    <property type="entry name" value="sigma70-ECF"/>
    <property type="match status" value="1"/>
</dbReference>
<dbReference type="SUPFAM" id="SSF88946">
    <property type="entry name" value="Sigma2 domain of RNA polymerase sigma factors"/>
    <property type="match status" value="1"/>
</dbReference>